<dbReference type="InterPro" id="IPR036111">
    <property type="entry name" value="Mal/L-sulfo/L-lacto_DH-like_sf"/>
</dbReference>
<dbReference type="InterPro" id="IPR043143">
    <property type="entry name" value="Mal/L-sulf/L-lact_DH-like_NADP"/>
</dbReference>
<comment type="caution">
    <text evidence="3">The sequence shown here is derived from an EMBL/GenBank/DDBJ whole genome shotgun (WGS) entry which is preliminary data.</text>
</comment>
<dbReference type="Proteomes" id="UP001596328">
    <property type="component" value="Unassembled WGS sequence"/>
</dbReference>
<dbReference type="Pfam" id="PF02615">
    <property type="entry name" value="Ldh_2"/>
    <property type="match status" value="1"/>
</dbReference>
<keyword evidence="4" id="KW-1185">Reference proteome</keyword>
<dbReference type="InterPro" id="IPR043144">
    <property type="entry name" value="Mal/L-sulf/L-lact_DH-like_ah"/>
</dbReference>
<dbReference type="AlphaFoldDB" id="A0ABD5RX71"/>
<dbReference type="Gene3D" id="3.30.1370.60">
    <property type="entry name" value="Hypothetical oxidoreductase yiak, domain 2"/>
    <property type="match status" value="1"/>
</dbReference>
<dbReference type="PANTHER" id="PTHR11091">
    <property type="entry name" value="OXIDOREDUCTASE-RELATED"/>
    <property type="match status" value="1"/>
</dbReference>
<gene>
    <name evidence="3" type="ORF">ACFQE1_03860</name>
</gene>
<comment type="similarity">
    <text evidence="1">Belongs to the LDH2/MDH2 oxidoreductase family.</text>
</comment>
<evidence type="ECO:0000313" key="4">
    <source>
        <dbReference type="Proteomes" id="UP001596328"/>
    </source>
</evidence>
<dbReference type="EMBL" id="JBHSWU010000023">
    <property type="protein sequence ID" value="MFC6723538.1"/>
    <property type="molecule type" value="Genomic_DNA"/>
</dbReference>
<evidence type="ECO:0000256" key="1">
    <source>
        <dbReference type="ARBA" id="ARBA00006056"/>
    </source>
</evidence>
<accession>A0ABD5RX71</accession>
<keyword evidence="2" id="KW-0560">Oxidoreductase</keyword>
<organism evidence="3 4">
    <name type="scientific">Halobium palmae</name>
    <dbReference type="NCBI Taxonomy" id="1776492"/>
    <lineage>
        <taxon>Archaea</taxon>
        <taxon>Methanobacteriati</taxon>
        <taxon>Methanobacteriota</taxon>
        <taxon>Stenosarchaea group</taxon>
        <taxon>Halobacteria</taxon>
        <taxon>Halobacteriales</taxon>
        <taxon>Haloferacaceae</taxon>
        <taxon>Halobium</taxon>
    </lineage>
</organism>
<name>A0ABD5RX71_9EURY</name>
<dbReference type="PANTHER" id="PTHR11091:SF0">
    <property type="entry name" value="MALATE DEHYDROGENASE"/>
    <property type="match status" value="1"/>
</dbReference>
<evidence type="ECO:0000313" key="3">
    <source>
        <dbReference type="EMBL" id="MFC6723538.1"/>
    </source>
</evidence>
<protein>
    <submittedName>
        <fullName evidence="3">Ldh family oxidoreductase</fullName>
    </submittedName>
</protein>
<proteinExistence type="inferred from homology"/>
<dbReference type="InterPro" id="IPR003767">
    <property type="entry name" value="Malate/L-lactate_DH-like"/>
</dbReference>
<sequence length="354" mass="37698">MSDPKPDGTTRIDSDQLRTFVEDVLRSGGVGSEHAERVADGLVRADMRGVSSHGVSRLEVYMKKFEGGGFNPSPEITVTRLGDAVSSVDADDGPGQSAAYAATTEAIELAEECGVGMVSVTNSNHFGTAAYYTERASSADCIGLAMTNVGSDVIPYGGSEPFLGTNPISFSVPTNRSFPITLDMATSVVAMGRIQEGSRREDTEIPADWAVDENGEPTTDPHEAVAVRPLGGPKGYGLGIIVDVLCGVVSGVGTSPDVGPLYDAFDEPMRLGHFVGAIDVSAFRDVAEFKREIDDYVDRLKAIETRDGFDEVMLPGEIEAARLRDQRETGVELGASTVESLRALSEYYDVPFPQ</sequence>
<evidence type="ECO:0000256" key="2">
    <source>
        <dbReference type="ARBA" id="ARBA00023002"/>
    </source>
</evidence>
<reference evidence="3 4" key="1">
    <citation type="journal article" date="2019" name="Int. J. Syst. Evol. Microbiol.">
        <title>The Global Catalogue of Microorganisms (GCM) 10K type strain sequencing project: providing services to taxonomists for standard genome sequencing and annotation.</title>
        <authorList>
            <consortium name="The Broad Institute Genomics Platform"/>
            <consortium name="The Broad Institute Genome Sequencing Center for Infectious Disease"/>
            <person name="Wu L."/>
            <person name="Ma J."/>
        </authorList>
    </citation>
    <scope>NUCLEOTIDE SEQUENCE [LARGE SCALE GENOMIC DNA]</scope>
    <source>
        <strain evidence="3 4">NBRC 111368</strain>
    </source>
</reference>
<dbReference type="GO" id="GO:0016491">
    <property type="term" value="F:oxidoreductase activity"/>
    <property type="evidence" value="ECO:0007669"/>
    <property type="project" value="UniProtKB-KW"/>
</dbReference>
<dbReference type="Gene3D" id="1.10.1530.10">
    <property type="match status" value="1"/>
</dbReference>
<dbReference type="SUPFAM" id="SSF89733">
    <property type="entry name" value="L-sulfolactate dehydrogenase-like"/>
    <property type="match status" value="1"/>
</dbReference>